<dbReference type="KEGG" id="sfu:Sfum_1886"/>
<dbReference type="OrthoDB" id="5444226at2"/>
<dbReference type="HOGENOM" id="CLU_075043_0_0_7"/>
<proteinExistence type="predicted"/>
<dbReference type="InParanoid" id="A0LJG9"/>
<accession>A0LJG9</accession>
<protein>
    <submittedName>
        <fullName evidence="1">Uncharacterized protein</fullName>
    </submittedName>
</protein>
<dbReference type="STRING" id="335543.Sfum_1886"/>
<name>A0LJG9_SYNFM</name>
<evidence type="ECO:0000313" key="1">
    <source>
        <dbReference type="EMBL" id="ABK17571.1"/>
    </source>
</evidence>
<organism evidence="1 2">
    <name type="scientific">Syntrophobacter fumaroxidans (strain DSM 10017 / MPOB)</name>
    <dbReference type="NCBI Taxonomy" id="335543"/>
    <lineage>
        <taxon>Bacteria</taxon>
        <taxon>Pseudomonadati</taxon>
        <taxon>Thermodesulfobacteriota</taxon>
        <taxon>Syntrophobacteria</taxon>
        <taxon>Syntrophobacterales</taxon>
        <taxon>Syntrophobacteraceae</taxon>
        <taxon>Syntrophobacter</taxon>
    </lineage>
</organism>
<dbReference type="RefSeq" id="WP_011698741.1">
    <property type="nucleotide sequence ID" value="NC_008554.1"/>
</dbReference>
<dbReference type="eggNOG" id="ENOG503027V">
    <property type="taxonomic scope" value="Bacteria"/>
</dbReference>
<dbReference type="AlphaFoldDB" id="A0LJG9"/>
<dbReference type="EMBL" id="CP000478">
    <property type="protein sequence ID" value="ABK17571.1"/>
    <property type="molecule type" value="Genomic_DNA"/>
</dbReference>
<sequence>MLTRKTVILVKPEATYGVDPVPTPANNALLVSDVDLKVQGEVIERDFIRSSLSPLMFMRGIRQVELSFRTELHGTTARGTLPNTGWTGALFRACGMSETVTANTSIVYAPVSAGFESCAIYVYMDGIFHKILGCRGSFKLNFEVGKYPTVEFTMKGLYASPTDAAPGAQTFAAMKPVPVLSAGFSFGGYSAVATKLEIDINNDVKERKSLNSASGIIGFEIVGRQPQGSFDPETVLEAAHPFWANWEDAVARILNIGPIGTVEGNILTVNCPKAQLRDMTYADRNGVMAYTVPIALAMTDGDDELSITIT</sequence>
<evidence type="ECO:0000313" key="2">
    <source>
        <dbReference type="Proteomes" id="UP000001784"/>
    </source>
</evidence>
<gene>
    <name evidence="1" type="ordered locus">Sfum_1886</name>
</gene>
<dbReference type="Proteomes" id="UP000001784">
    <property type="component" value="Chromosome"/>
</dbReference>
<dbReference type="Pfam" id="PF18906">
    <property type="entry name" value="Phage_tube_2"/>
    <property type="match status" value="1"/>
</dbReference>
<keyword evidence="2" id="KW-1185">Reference proteome</keyword>
<dbReference type="InterPro" id="IPR044000">
    <property type="entry name" value="Phage_tube_2"/>
</dbReference>
<reference evidence="1 2" key="1">
    <citation type="submission" date="2006-10" db="EMBL/GenBank/DDBJ databases">
        <title>Complete sequence of Syntrophobacter fumaroxidans MPOB.</title>
        <authorList>
            <consortium name="US DOE Joint Genome Institute"/>
            <person name="Copeland A."/>
            <person name="Lucas S."/>
            <person name="Lapidus A."/>
            <person name="Barry K."/>
            <person name="Detter J.C."/>
            <person name="Glavina del Rio T."/>
            <person name="Hammon N."/>
            <person name="Israni S."/>
            <person name="Pitluck S."/>
            <person name="Goltsman E.G."/>
            <person name="Martinez M."/>
            <person name="Schmutz J."/>
            <person name="Larimer F."/>
            <person name="Land M."/>
            <person name="Hauser L."/>
            <person name="Kyrpides N."/>
            <person name="Kim E."/>
            <person name="Boone D.R."/>
            <person name="Brockman F."/>
            <person name="Culley D."/>
            <person name="Ferry J."/>
            <person name="Gunsalus R."/>
            <person name="McInerney M.J."/>
            <person name="Morrison M."/>
            <person name="Plugge C."/>
            <person name="Rohlin L."/>
            <person name="Scholten J."/>
            <person name="Sieber J."/>
            <person name="Stams A.J.M."/>
            <person name="Worm P."/>
            <person name="Henstra A.M."/>
            <person name="Richardson P."/>
        </authorList>
    </citation>
    <scope>NUCLEOTIDE SEQUENCE [LARGE SCALE GENOMIC DNA]</scope>
    <source>
        <strain evidence="2">DSM 10017 / MPOB</strain>
    </source>
</reference>